<evidence type="ECO:0000256" key="1">
    <source>
        <dbReference type="ARBA" id="ARBA00023015"/>
    </source>
</evidence>
<dbReference type="PRINTS" id="PR00038">
    <property type="entry name" value="HTHLUXR"/>
</dbReference>
<gene>
    <name evidence="5" type="ORF">KD146_14920</name>
</gene>
<dbReference type="InterPro" id="IPR005143">
    <property type="entry name" value="TF_LuxR_autoind-bd_dom"/>
</dbReference>
<dbReference type="PANTHER" id="PTHR44688">
    <property type="entry name" value="DNA-BINDING TRANSCRIPTIONAL ACTIVATOR DEVR_DOSR"/>
    <property type="match status" value="1"/>
</dbReference>
<dbReference type="GO" id="GO:0006355">
    <property type="term" value="P:regulation of DNA-templated transcription"/>
    <property type="evidence" value="ECO:0007669"/>
    <property type="project" value="InterPro"/>
</dbReference>
<dbReference type="PANTHER" id="PTHR44688:SF16">
    <property type="entry name" value="DNA-BINDING TRANSCRIPTIONAL ACTIVATOR DEVR_DOSR"/>
    <property type="match status" value="1"/>
</dbReference>
<keyword evidence="1" id="KW-0805">Transcription regulation</keyword>
<dbReference type="PROSITE" id="PS50043">
    <property type="entry name" value="HTH_LUXR_2"/>
    <property type="match status" value="1"/>
</dbReference>
<dbReference type="GO" id="GO:0003677">
    <property type="term" value="F:DNA binding"/>
    <property type="evidence" value="ECO:0007669"/>
    <property type="project" value="UniProtKB-KW"/>
</dbReference>
<dbReference type="InterPro" id="IPR016032">
    <property type="entry name" value="Sig_transdc_resp-reg_C-effctor"/>
</dbReference>
<keyword evidence="2" id="KW-0238">DNA-binding</keyword>
<dbReference type="Proteomes" id="UP000678281">
    <property type="component" value="Unassembled WGS sequence"/>
</dbReference>
<accession>A0A942E9T0</accession>
<dbReference type="Gene3D" id="1.10.10.10">
    <property type="entry name" value="Winged helix-like DNA-binding domain superfamily/Winged helix DNA-binding domain"/>
    <property type="match status" value="1"/>
</dbReference>
<dbReference type="Pfam" id="PF03472">
    <property type="entry name" value="Autoind_bind"/>
    <property type="match status" value="1"/>
</dbReference>
<evidence type="ECO:0000256" key="3">
    <source>
        <dbReference type="ARBA" id="ARBA00023163"/>
    </source>
</evidence>
<dbReference type="EMBL" id="JAGXTP010000002">
    <property type="protein sequence ID" value="MBS3849992.1"/>
    <property type="molecule type" value="Genomic_DNA"/>
</dbReference>
<name>A0A942E9T0_9HYPH</name>
<dbReference type="SUPFAM" id="SSF75516">
    <property type="entry name" value="Pheromone-binding domain of LuxR-like quorum-sensing transcription factors"/>
    <property type="match status" value="1"/>
</dbReference>
<dbReference type="Gene3D" id="3.30.450.80">
    <property type="entry name" value="Transcription factor LuxR-like, autoinducer-binding domain"/>
    <property type="match status" value="1"/>
</dbReference>
<organism evidence="5 6">
    <name type="scientific">Devosia litorisediminis</name>
    <dbReference type="NCBI Taxonomy" id="2829817"/>
    <lineage>
        <taxon>Bacteria</taxon>
        <taxon>Pseudomonadati</taxon>
        <taxon>Pseudomonadota</taxon>
        <taxon>Alphaproteobacteria</taxon>
        <taxon>Hyphomicrobiales</taxon>
        <taxon>Devosiaceae</taxon>
        <taxon>Devosia</taxon>
    </lineage>
</organism>
<dbReference type="RefSeq" id="WP_212659606.1">
    <property type="nucleotide sequence ID" value="NZ_JAGXTP010000002.1"/>
</dbReference>
<reference evidence="5" key="1">
    <citation type="submission" date="2021-04" db="EMBL/GenBank/DDBJ databases">
        <title>Devosia litorisediminis sp. nov., isolated from a sand dune.</title>
        <authorList>
            <person name="Park S."/>
            <person name="Yoon J.-H."/>
        </authorList>
    </citation>
    <scope>NUCLEOTIDE SEQUENCE</scope>
    <source>
        <strain evidence="5">BSSL-BM10</strain>
    </source>
</reference>
<sequence length="236" mass="25902">MNADLMSTIAAIQKQTDRVSIGAVLRDAFGGYGFDRFMIAGLPVEGEDVRSAVLLSGWPEEWFERYMSQGYAQIDPVVRHCLNTTLPFAWSEAPVDPELAPQIAVLAREAAEYGLEDGICVPVHIEGGPRGGVSLSGRAQTVDEKSRLELHMLALYAHGQLRYLTDQLPQTRTITAREAEVLKWAATGKTAAEIAIITGLTERTVAQHCENAQRRLGTSNRVHTVVEAIRHKLIAI</sequence>
<comment type="caution">
    <text evidence="5">The sequence shown here is derived from an EMBL/GenBank/DDBJ whole genome shotgun (WGS) entry which is preliminary data.</text>
</comment>
<dbReference type="SMART" id="SM00421">
    <property type="entry name" value="HTH_LUXR"/>
    <property type="match status" value="1"/>
</dbReference>
<dbReference type="InterPro" id="IPR036693">
    <property type="entry name" value="TF_LuxR_autoind-bd_dom_sf"/>
</dbReference>
<dbReference type="SUPFAM" id="SSF46894">
    <property type="entry name" value="C-terminal effector domain of the bipartite response regulators"/>
    <property type="match status" value="1"/>
</dbReference>
<dbReference type="InterPro" id="IPR000792">
    <property type="entry name" value="Tscrpt_reg_LuxR_C"/>
</dbReference>
<evidence type="ECO:0000313" key="5">
    <source>
        <dbReference type="EMBL" id="MBS3849992.1"/>
    </source>
</evidence>
<dbReference type="Pfam" id="PF00196">
    <property type="entry name" value="GerE"/>
    <property type="match status" value="1"/>
</dbReference>
<keyword evidence="3" id="KW-0804">Transcription</keyword>
<dbReference type="AlphaFoldDB" id="A0A942E9T0"/>
<evidence type="ECO:0000259" key="4">
    <source>
        <dbReference type="PROSITE" id="PS50043"/>
    </source>
</evidence>
<keyword evidence="6" id="KW-1185">Reference proteome</keyword>
<dbReference type="InterPro" id="IPR036388">
    <property type="entry name" value="WH-like_DNA-bd_sf"/>
</dbReference>
<protein>
    <submittedName>
        <fullName evidence="5">Autoinducer binding domain-containing protein</fullName>
    </submittedName>
</protein>
<dbReference type="CDD" id="cd06170">
    <property type="entry name" value="LuxR_C_like"/>
    <property type="match status" value="1"/>
</dbReference>
<feature type="domain" description="HTH luxR-type" evidence="4">
    <location>
        <begin position="167"/>
        <end position="232"/>
    </location>
</feature>
<evidence type="ECO:0000256" key="2">
    <source>
        <dbReference type="ARBA" id="ARBA00023125"/>
    </source>
</evidence>
<dbReference type="PROSITE" id="PS00622">
    <property type="entry name" value="HTH_LUXR_1"/>
    <property type="match status" value="1"/>
</dbReference>
<proteinExistence type="predicted"/>
<evidence type="ECO:0000313" key="6">
    <source>
        <dbReference type="Proteomes" id="UP000678281"/>
    </source>
</evidence>